<proteinExistence type="predicted"/>
<gene>
    <name evidence="1" type="ORF">PCASD_17625</name>
</gene>
<protein>
    <submittedName>
        <fullName evidence="1">Uncharacterized protein</fullName>
    </submittedName>
</protein>
<evidence type="ECO:0000313" key="1">
    <source>
        <dbReference type="EMBL" id="PLW28943.1"/>
    </source>
</evidence>
<accession>A0A2N5TTV8</accession>
<dbReference type="AlphaFoldDB" id="A0A2N5TTV8"/>
<reference evidence="1 2" key="1">
    <citation type="submission" date="2017-11" db="EMBL/GenBank/DDBJ databases">
        <title>De novo assembly and phasing of dikaryotic genomes from two isolates of Puccinia coronata f. sp. avenae, the causal agent of oat crown rust.</title>
        <authorList>
            <person name="Miller M.E."/>
            <person name="Zhang Y."/>
            <person name="Omidvar V."/>
            <person name="Sperschneider J."/>
            <person name="Schwessinger B."/>
            <person name="Raley C."/>
            <person name="Palmer J.M."/>
            <person name="Garnica D."/>
            <person name="Upadhyaya N."/>
            <person name="Rathjen J."/>
            <person name="Taylor J.M."/>
            <person name="Park R.F."/>
            <person name="Dodds P.N."/>
            <person name="Hirsch C.D."/>
            <person name="Kianian S.F."/>
            <person name="Figueroa M."/>
        </authorList>
    </citation>
    <scope>NUCLEOTIDE SEQUENCE [LARGE SCALE GENOMIC DNA]</scope>
    <source>
        <strain evidence="1">12SD80</strain>
    </source>
</reference>
<dbReference type="EMBL" id="PGCI01000347">
    <property type="protein sequence ID" value="PLW28943.1"/>
    <property type="molecule type" value="Genomic_DNA"/>
</dbReference>
<sequence length="234" mass="26793">MCEGLLQRKTDGGQTHEEKVDKLRRRFPKAKKWIDWWTVADVESMLFLDRRKMIEYSPEGDDSLPETTNAQESMHRLYYMFSSGKKPLLVGMIELFAFVKALEQDWRSVMKGTPIEYRTQPKNQIGVAQSVGLKIPTKCQRAAINDGRPPNTSAALEIDSIPPKKKAKLGRPKNATNIDWNPYSTFVSYVASDDEETPQPMLVTYSFGVPLRNLFSSLASTSSWEEKQNLFQHR</sequence>
<name>A0A2N5TTV8_9BASI</name>
<dbReference type="Proteomes" id="UP000235392">
    <property type="component" value="Unassembled WGS sequence"/>
</dbReference>
<comment type="caution">
    <text evidence="1">The sequence shown here is derived from an EMBL/GenBank/DDBJ whole genome shotgun (WGS) entry which is preliminary data.</text>
</comment>
<evidence type="ECO:0000313" key="2">
    <source>
        <dbReference type="Proteomes" id="UP000235392"/>
    </source>
</evidence>
<organism evidence="1 2">
    <name type="scientific">Puccinia coronata f. sp. avenae</name>
    <dbReference type="NCBI Taxonomy" id="200324"/>
    <lineage>
        <taxon>Eukaryota</taxon>
        <taxon>Fungi</taxon>
        <taxon>Dikarya</taxon>
        <taxon>Basidiomycota</taxon>
        <taxon>Pucciniomycotina</taxon>
        <taxon>Pucciniomycetes</taxon>
        <taxon>Pucciniales</taxon>
        <taxon>Pucciniaceae</taxon>
        <taxon>Puccinia</taxon>
    </lineage>
</organism>